<evidence type="ECO:0000313" key="9">
    <source>
        <dbReference type="EMBL" id="CAK5277512.1"/>
    </source>
</evidence>
<dbReference type="AlphaFoldDB" id="A0AAD2K3W4"/>
<keyword evidence="10" id="KW-1185">Reference proteome</keyword>
<name>A0AAD2K3W4_9AGAR</name>
<sequence length="1128" mass="125273">MANWVASALLGVANSWYFRRYEPTNAHSPILAILIQPPLALFLISIQTGASVLTWTALGCMYAGLIAALLLSITLYRVSPWHPLSAVPGPVGYKISKLWTLRDVARGDMHRVVRQMHEKYGPVVRTGPNEVSIAHVDAVKRVLGTFSKGQYYEARYDPSLGTRSLLILRGEAHTSRRRIWNRGFNSDAIAGYEAMMGRRVSQLLDKLREQVKSGAPVSISSWLGFFTFDFMGDMAFGGGFEMLRDGGDKNGLWKIIEDGARNVAFLSQIPWIAPSLMLIPNLYKGLVTLRRFGVDSATNRVNAGSSVKDLWYHLTDEAELEKQRPSFREVVADGVLSIIAGSDTTSTALSGFIWLLLSHPEVYKRLQAEVDSVYPKGDSPLDSSKHKQLPFLTACLSESLRLVPPVPSGGPRRVPSNGGRVIAGQYIPPNTQIYVPQYTLHRSADNFHDPDAFRPERWLPGGAGPDQIHNPLAFIPFSFGSANCVGKHLAMREMLTVATALVQTFDMRFAEGFASGEWAGNLHDVFVTSIEMPLMVEMTVEKLDELIVSFFRVNFSFLDWEIKYEWLQDPDYAVKFALLLMAHSTLIPIWTTSALMGVVNHFYFRRYEPTNAHRPALAILLQPPLALFLLSLKTSAALTWTALGCMYAGFICALLSSITLYRVSPWHPLSAVPGPMGYKISKLWILRDVARGDMHRVVRGMHEKYGPVVRTGPNEVSIAHVDAVKPVLGALPKGQYYEARYDPSLGTRSLLILRGDAHTSRRRIWNRAMNSDAVEEYTATMRRRVSTLLQKLEAQSLTSASTDLSSWLGYFTFDFMGDMAFGGGFEMLQDGGDKNGLWEVIENGAWSLAFLSHIPWLSHSVMLLPGVQGGLMKLRRFGVASATNRVNAGSRVKDLWYHLTDEAELEKERPSFREVVADGVLSIIAGSDTTSTALSGLFWLLLSHPDAYKRVQAEVDGVYPRGDSPMDPSKHNQLPYLTACLNEALRLLPPVPSGSPRKVPGDGGGRVIAGQYIPPDTQVYVPTYTLHRSAKNFHDPDTFRPERWLPGAPGANQNHNPLGFIPFSFGFANCVGKHLAMREMVMVGAVLAQTFDMRFADGFAAEEWTEHLHDVFVTSIGMPLLVKLTKRT</sequence>
<dbReference type="GO" id="GO:0016705">
    <property type="term" value="F:oxidoreductase activity, acting on paired donors, with incorporation or reduction of molecular oxygen"/>
    <property type="evidence" value="ECO:0007669"/>
    <property type="project" value="InterPro"/>
</dbReference>
<comment type="pathway">
    <text evidence="2">Secondary metabolite biosynthesis.</text>
</comment>
<dbReference type="InterPro" id="IPR036396">
    <property type="entry name" value="Cyt_P450_sf"/>
</dbReference>
<evidence type="ECO:0000313" key="10">
    <source>
        <dbReference type="Proteomes" id="UP001295794"/>
    </source>
</evidence>
<keyword evidence="8" id="KW-0472">Membrane</keyword>
<dbReference type="CDD" id="cd11061">
    <property type="entry name" value="CYP67-like"/>
    <property type="match status" value="2"/>
</dbReference>
<keyword evidence="6" id="KW-0408">Iron</keyword>
<evidence type="ECO:0000256" key="7">
    <source>
        <dbReference type="ARBA" id="ARBA00023033"/>
    </source>
</evidence>
<dbReference type="GO" id="GO:0020037">
    <property type="term" value="F:heme binding"/>
    <property type="evidence" value="ECO:0007669"/>
    <property type="project" value="InterPro"/>
</dbReference>
<evidence type="ECO:0000256" key="8">
    <source>
        <dbReference type="SAM" id="Phobius"/>
    </source>
</evidence>
<protein>
    <recommendedName>
        <fullName evidence="11">Cytochrome P450</fullName>
    </recommendedName>
</protein>
<dbReference type="Gene3D" id="1.10.630.10">
    <property type="entry name" value="Cytochrome P450"/>
    <property type="match status" value="2"/>
</dbReference>
<dbReference type="GO" id="GO:0005506">
    <property type="term" value="F:iron ion binding"/>
    <property type="evidence" value="ECO:0007669"/>
    <property type="project" value="InterPro"/>
</dbReference>
<evidence type="ECO:0000256" key="5">
    <source>
        <dbReference type="ARBA" id="ARBA00023002"/>
    </source>
</evidence>
<dbReference type="Proteomes" id="UP001295794">
    <property type="component" value="Unassembled WGS sequence"/>
</dbReference>
<dbReference type="SUPFAM" id="SSF48264">
    <property type="entry name" value="Cytochrome P450"/>
    <property type="match status" value="2"/>
</dbReference>
<dbReference type="PRINTS" id="PR00385">
    <property type="entry name" value="P450"/>
</dbReference>
<keyword evidence="4" id="KW-0479">Metal-binding</keyword>
<reference evidence="9" key="1">
    <citation type="submission" date="2023-11" db="EMBL/GenBank/DDBJ databases">
        <authorList>
            <person name="De Vega J J."/>
            <person name="De Vega J J."/>
        </authorList>
    </citation>
    <scope>NUCLEOTIDE SEQUENCE</scope>
</reference>
<proteinExistence type="inferred from homology"/>
<dbReference type="EMBL" id="CAVNYO010000419">
    <property type="protein sequence ID" value="CAK5277512.1"/>
    <property type="molecule type" value="Genomic_DNA"/>
</dbReference>
<feature type="transmembrane region" description="Helical" evidence="8">
    <location>
        <begin position="26"/>
        <end position="46"/>
    </location>
</feature>
<evidence type="ECO:0000256" key="1">
    <source>
        <dbReference type="ARBA" id="ARBA00001971"/>
    </source>
</evidence>
<evidence type="ECO:0008006" key="11">
    <source>
        <dbReference type="Google" id="ProtNLM"/>
    </source>
</evidence>
<feature type="transmembrane region" description="Helical" evidence="8">
    <location>
        <begin position="576"/>
        <end position="603"/>
    </location>
</feature>
<accession>A0AAD2K3W4</accession>
<comment type="cofactor">
    <cofactor evidence="1">
        <name>heme</name>
        <dbReference type="ChEBI" id="CHEBI:30413"/>
    </cofactor>
</comment>
<dbReference type="GO" id="GO:0004497">
    <property type="term" value="F:monooxygenase activity"/>
    <property type="evidence" value="ECO:0007669"/>
    <property type="project" value="UniProtKB-KW"/>
</dbReference>
<keyword evidence="7" id="KW-0503">Monooxygenase</keyword>
<dbReference type="PANTHER" id="PTHR24305:SF187">
    <property type="entry name" value="P450, PUTATIVE (EUROFUNG)-RELATED"/>
    <property type="match status" value="1"/>
</dbReference>
<evidence type="ECO:0000256" key="6">
    <source>
        <dbReference type="ARBA" id="ARBA00023004"/>
    </source>
</evidence>
<evidence type="ECO:0000256" key="4">
    <source>
        <dbReference type="ARBA" id="ARBA00022723"/>
    </source>
</evidence>
<evidence type="ECO:0000256" key="2">
    <source>
        <dbReference type="ARBA" id="ARBA00005179"/>
    </source>
</evidence>
<gene>
    <name evidence="9" type="ORF">MYCIT1_LOCUS26528</name>
</gene>
<comment type="caution">
    <text evidence="9">The sequence shown here is derived from an EMBL/GenBank/DDBJ whole genome shotgun (WGS) entry which is preliminary data.</text>
</comment>
<keyword evidence="5" id="KW-0560">Oxidoreductase</keyword>
<dbReference type="InterPro" id="IPR001128">
    <property type="entry name" value="Cyt_P450"/>
</dbReference>
<feature type="transmembrane region" description="Helical" evidence="8">
    <location>
        <begin position="53"/>
        <end position="76"/>
    </location>
</feature>
<feature type="transmembrane region" description="Helical" evidence="8">
    <location>
        <begin position="638"/>
        <end position="661"/>
    </location>
</feature>
<dbReference type="PRINTS" id="PR00463">
    <property type="entry name" value="EP450I"/>
</dbReference>
<dbReference type="InterPro" id="IPR002401">
    <property type="entry name" value="Cyt_P450_E_grp-I"/>
</dbReference>
<keyword evidence="8" id="KW-1133">Transmembrane helix</keyword>
<evidence type="ECO:0000256" key="3">
    <source>
        <dbReference type="ARBA" id="ARBA00010617"/>
    </source>
</evidence>
<organism evidence="9 10">
    <name type="scientific">Mycena citricolor</name>
    <dbReference type="NCBI Taxonomy" id="2018698"/>
    <lineage>
        <taxon>Eukaryota</taxon>
        <taxon>Fungi</taxon>
        <taxon>Dikarya</taxon>
        <taxon>Basidiomycota</taxon>
        <taxon>Agaricomycotina</taxon>
        <taxon>Agaricomycetes</taxon>
        <taxon>Agaricomycetidae</taxon>
        <taxon>Agaricales</taxon>
        <taxon>Marasmiineae</taxon>
        <taxon>Mycenaceae</taxon>
        <taxon>Mycena</taxon>
    </lineage>
</organism>
<dbReference type="PANTHER" id="PTHR24305">
    <property type="entry name" value="CYTOCHROME P450"/>
    <property type="match status" value="1"/>
</dbReference>
<dbReference type="Pfam" id="PF00067">
    <property type="entry name" value="p450"/>
    <property type="match status" value="2"/>
</dbReference>
<comment type="similarity">
    <text evidence="3">Belongs to the cytochrome P450 family.</text>
</comment>
<dbReference type="InterPro" id="IPR050121">
    <property type="entry name" value="Cytochrome_P450_monoxygenase"/>
</dbReference>
<keyword evidence="8" id="KW-0812">Transmembrane</keyword>